<protein>
    <submittedName>
        <fullName evidence="1">PilZ domain-containing protein</fullName>
    </submittedName>
</protein>
<gene>
    <name evidence="1" type="ORF">EHQ30_10020</name>
</gene>
<evidence type="ECO:0000313" key="1">
    <source>
        <dbReference type="EMBL" id="TGK96902.1"/>
    </source>
</evidence>
<comment type="caution">
    <text evidence="1">The sequence shown here is derived from an EMBL/GenBank/DDBJ whole genome shotgun (WGS) entry which is preliminary data.</text>
</comment>
<organism evidence="1 2">
    <name type="scientific">Leptospira brenneri</name>
    <dbReference type="NCBI Taxonomy" id="2023182"/>
    <lineage>
        <taxon>Bacteria</taxon>
        <taxon>Pseudomonadati</taxon>
        <taxon>Spirochaetota</taxon>
        <taxon>Spirochaetia</taxon>
        <taxon>Leptospirales</taxon>
        <taxon>Leptospiraceae</taxon>
        <taxon>Leptospira</taxon>
    </lineage>
</organism>
<dbReference type="InterPro" id="IPR011471">
    <property type="entry name" value="DUF1577"/>
</dbReference>
<keyword evidence="2" id="KW-1185">Reference proteome</keyword>
<dbReference type="RefSeq" id="WP_100791341.1">
    <property type="nucleotide sequence ID" value="NZ_NPDQ01000006.1"/>
</dbReference>
<dbReference type="Pfam" id="PF07614">
    <property type="entry name" value="DUF1577"/>
    <property type="match status" value="1"/>
</dbReference>
<accession>A0A2M9XZT0</accession>
<evidence type="ECO:0000313" key="2">
    <source>
        <dbReference type="Proteomes" id="UP000297891"/>
    </source>
</evidence>
<name>A0A2M9XZT0_9LEPT</name>
<proteinExistence type="predicted"/>
<dbReference type="EMBL" id="RQFP01000001">
    <property type="protein sequence ID" value="TGK96902.1"/>
    <property type="molecule type" value="Genomic_DNA"/>
</dbReference>
<dbReference type="AlphaFoldDB" id="A0A2M9XZT0"/>
<dbReference type="Proteomes" id="UP000297891">
    <property type="component" value="Unassembled WGS sequence"/>
</dbReference>
<reference evidence="1" key="1">
    <citation type="journal article" date="2019" name="PLoS Negl. Trop. Dis.">
        <title>Revisiting the worldwide diversity of Leptospira species in the environment.</title>
        <authorList>
            <person name="Vincent A.T."/>
            <person name="Schiettekatte O."/>
            <person name="Bourhy P."/>
            <person name="Veyrier F.J."/>
            <person name="Picardeau M."/>
        </authorList>
    </citation>
    <scope>NUCLEOTIDE SEQUENCE [LARGE SCALE GENOMIC DNA]</scope>
    <source>
        <strain evidence="1">201800277</strain>
    </source>
</reference>
<dbReference type="OrthoDB" id="336193at2"/>
<sequence>MAIGRTDSMQELITILESLFEETIIGSDVNIVKHLFYYLKADNREFEFIYEEDTVVAAVEEIEAHTVTLMIPDLVEQGSRRARVRFEVMNINYQFEVVILDIQKERTVIKTPTELQSYQLRTNKRIPVDDLFMNFIILFRSLTGGSREVGKNLYAESRFPHLMKEVRKDRPDSKLINVMLTEAIERISKDYKIHFFQPDEKLTEYEDFVKKTILRTGKSIYIPDCNRITSYINDPGDDVLFNYFNEYKEMTKEFGEEFALEFFESMRKDESRDFYVSYVITPIRLYEDVVGFIKVNSTAMDRFTISHNQAVYIFELAEIISYVFTKIAIQHGSYETMQSTTKVVDISLDGLLFEIYDKRLFQYLKRHNIIKMFIPLSKDRTMIIRGEIIRFLDRGDHYHLGVNYFSSAPDDMLYLESYLFEKSMKILSE</sequence>